<dbReference type="SUPFAM" id="SSF53098">
    <property type="entry name" value="Ribonuclease H-like"/>
    <property type="match status" value="1"/>
</dbReference>
<dbReference type="InterPro" id="IPR008906">
    <property type="entry name" value="HATC_C_dom"/>
</dbReference>
<evidence type="ECO:0000313" key="3">
    <source>
        <dbReference type="Proteomes" id="UP001202328"/>
    </source>
</evidence>
<gene>
    <name evidence="2" type="ORF">MKW98_017314</name>
</gene>
<accession>A0AAD4SRX8</accession>
<name>A0AAD4SRX8_9MAGN</name>
<dbReference type="Proteomes" id="UP001202328">
    <property type="component" value="Unassembled WGS sequence"/>
</dbReference>
<organism evidence="2 3">
    <name type="scientific">Papaver atlanticum</name>
    <dbReference type="NCBI Taxonomy" id="357466"/>
    <lineage>
        <taxon>Eukaryota</taxon>
        <taxon>Viridiplantae</taxon>
        <taxon>Streptophyta</taxon>
        <taxon>Embryophyta</taxon>
        <taxon>Tracheophyta</taxon>
        <taxon>Spermatophyta</taxon>
        <taxon>Magnoliopsida</taxon>
        <taxon>Ranunculales</taxon>
        <taxon>Papaveraceae</taxon>
        <taxon>Papaveroideae</taxon>
        <taxon>Papaver</taxon>
    </lineage>
</organism>
<protein>
    <recommendedName>
        <fullName evidence="1">HAT C-terminal dimerisation domain-containing protein</fullName>
    </recommendedName>
</protein>
<evidence type="ECO:0000313" key="2">
    <source>
        <dbReference type="EMBL" id="KAI3918866.1"/>
    </source>
</evidence>
<dbReference type="PANTHER" id="PTHR23272">
    <property type="entry name" value="BED FINGER-RELATED"/>
    <property type="match status" value="1"/>
</dbReference>
<proteinExistence type="predicted"/>
<keyword evidence="3" id="KW-1185">Reference proteome</keyword>
<dbReference type="GO" id="GO:0046983">
    <property type="term" value="F:protein dimerization activity"/>
    <property type="evidence" value="ECO:0007669"/>
    <property type="project" value="InterPro"/>
</dbReference>
<evidence type="ECO:0000259" key="1">
    <source>
        <dbReference type="Pfam" id="PF05699"/>
    </source>
</evidence>
<sequence>MARDLLTPPASKVASESVFSASGRVLSKKMSRLGPDILEALVCIKDWNDAKKRRQDFNDKYEEVFSDVEN</sequence>
<reference evidence="2" key="1">
    <citation type="submission" date="2022-04" db="EMBL/GenBank/DDBJ databases">
        <title>A functionally conserved STORR gene fusion in Papaver species that diverged 16.8 million years ago.</title>
        <authorList>
            <person name="Catania T."/>
        </authorList>
    </citation>
    <scope>NUCLEOTIDE SEQUENCE</scope>
    <source>
        <strain evidence="2">S-188037</strain>
    </source>
</reference>
<feature type="domain" description="HAT C-terminal dimerisation" evidence="1">
    <location>
        <begin position="1"/>
        <end position="47"/>
    </location>
</feature>
<dbReference type="PANTHER" id="PTHR23272:SF184">
    <property type="entry name" value="OS03G0311250 PROTEIN"/>
    <property type="match status" value="1"/>
</dbReference>
<comment type="caution">
    <text evidence="2">The sequence shown here is derived from an EMBL/GenBank/DDBJ whole genome shotgun (WGS) entry which is preliminary data.</text>
</comment>
<dbReference type="Pfam" id="PF05699">
    <property type="entry name" value="Dimer_Tnp_hAT"/>
    <property type="match status" value="1"/>
</dbReference>
<dbReference type="AlphaFoldDB" id="A0AAD4SRX8"/>
<dbReference type="InterPro" id="IPR012337">
    <property type="entry name" value="RNaseH-like_sf"/>
</dbReference>
<dbReference type="EMBL" id="JAJJMB010008951">
    <property type="protein sequence ID" value="KAI3918866.1"/>
    <property type="molecule type" value="Genomic_DNA"/>
</dbReference>